<dbReference type="EMBL" id="CP073721">
    <property type="protein sequence ID" value="UWZ37864.1"/>
    <property type="molecule type" value="Genomic_DNA"/>
</dbReference>
<sequence length="157" mass="16615">MADFVYNISKGRVAEYANRINTNDPANSVFVIGLINTSATDATLRDLDDFAAIEADANTAELTSGSNANYARKVITDASGMTITVDDTNDRVDVDIADQTWTALGAGTAVTDLVIGYDSDSTTGTDSAIRPCTQHDFAVTPDSSDATAQINVFYRAS</sequence>
<gene>
    <name evidence="1" type="ORF">Drose_06205</name>
</gene>
<dbReference type="RefSeq" id="WP_260727228.1">
    <property type="nucleotide sequence ID" value="NZ_BAAABS010000033.1"/>
</dbReference>
<evidence type="ECO:0000313" key="2">
    <source>
        <dbReference type="Proteomes" id="UP001058271"/>
    </source>
</evidence>
<accession>A0ABY5Z891</accession>
<dbReference type="Proteomes" id="UP001058271">
    <property type="component" value="Chromosome"/>
</dbReference>
<evidence type="ECO:0000313" key="1">
    <source>
        <dbReference type="EMBL" id="UWZ37864.1"/>
    </source>
</evidence>
<name>A0ABY5Z891_9ACTN</name>
<reference evidence="1" key="1">
    <citation type="submission" date="2021-04" db="EMBL/GenBank/DDBJ databases">
        <title>Biosynthetic gene clusters of Dactylosporangioum roseum.</title>
        <authorList>
            <person name="Hartkoorn R.C."/>
            <person name="Beaudoing E."/>
            <person name="Hot D."/>
            <person name="Moureu S."/>
        </authorList>
    </citation>
    <scope>NUCLEOTIDE SEQUENCE</scope>
    <source>
        <strain evidence="1">NRRL B-16295</strain>
    </source>
</reference>
<protein>
    <submittedName>
        <fullName evidence="1">Uncharacterized protein</fullName>
    </submittedName>
</protein>
<proteinExistence type="predicted"/>
<organism evidence="1 2">
    <name type="scientific">Dactylosporangium roseum</name>
    <dbReference type="NCBI Taxonomy" id="47989"/>
    <lineage>
        <taxon>Bacteria</taxon>
        <taxon>Bacillati</taxon>
        <taxon>Actinomycetota</taxon>
        <taxon>Actinomycetes</taxon>
        <taxon>Micromonosporales</taxon>
        <taxon>Micromonosporaceae</taxon>
        <taxon>Dactylosporangium</taxon>
    </lineage>
</organism>
<keyword evidence="2" id="KW-1185">Reference proteome</keyword>